<dbReference type="HAMAP" id="MF_00634">
    <property type="entry name" value="UPF0235"/>
    <property type="match status" value="1"/>
</dbReference>
<name>A0ABU9CIL7_9BURK</name>
<gene>
    <name evidence="3" type="ORF">AACH10_14790</name>
</gene>
<keyword evidence="4" id="KW-1185">Reference proteome</keyword>
<dbReference type="SMART" id="SM01152">
    <property type="entry name" value="DUF167"/>
    <property type="match status" value="1"/>
</dbReference>
<dbReference type="RefSeq" id="WP_341411213.1">
    <property type="nucleotide sequence ID" value="NZ_JBBUTH010000008.1"/>
</dbReference>
<dbReference type="Gene3D" id="3.30.1200.10">
    <property type="entry name" value="YggU-like"/>
    <property type="match status" value="1"/>
</dbReference>
<dbReference type="PANTHER" id="PTHR13420:SF7">
    <property type="entry name" value="UPF0235 PROTEIN C15ORF40"/>
    <property type="match status" value="1"/>
</dbReference>
<dbReference type="InterPro" id="IPR036591">
    <property type="entry name" value="YggU-like_sf"/>
</dbReference>
<protein>
    <recommendedName>
        <fullName evidence="2">UPF0235 protein AACH10_14790</fullName>
    </recommendedName>
</protein>
<comment type="similarity">
    <text evidence="1 2">Belongs to the UPF0235 family.</text>
</comment>
<dbReference type="EMBL" id="JBBUTH010000008">
    <property type="protein sequence ID" value="MEK8051513.1"/>
    <property type="molecule type" value="Genomic_DNA"/>
</dbReference>
<evidence type="ECO:0000256" key="2">
    <source>
        <dbReference type="HAMAP-Rule" id="MF_00634"/>
    </source>
</evidence>
<dbReference type="NCBIfam" id="TIGR00251">
    <property type="entry name" value="DUF167 family protein"/>
    <property type="match status" value="1"/>
</dbReference>
<accession>A0ABU9CIL7</accession>
<evidence type="ECO:0000313" key="4">
    <source>
        <dbReference type="Proteomes" id="UP001365405"/>
    </source>
</evidence>
<evidence type="ECO:0000313" key="3">
    <source>
        <dbReference type="EMBL" id="MEK8051513.1"/>
    </source>
</evidence>
<comment type="caution">
    <text evidence="3">The sequence shown here is derived from an EMBL/GenBank/DDBJ whole genome shotgun (WGS) entry which is preliminary data.</text>
</comment>
<evidence type="ECO:0000256" key="1">
    <source>
        <dbReference type="ARBA" id="ARBA00010364"/>
    </source>
</evidence>
<sequence>MTWTCLRATGPQACVLDISVSPNGKRTAAEGWHDGALRVRLAAPPVDGKANAALVAWLADAIGCPKRDVSLLRGDTARRKQLQIDRPADDVAAWLATLGLPQPE</sequence>
<dbReference type="Pfam" id="PF02594">
    <property type="entry name" value="DUF167"/>
    <property type="match status" value="1"/>
</dbReference>
<proteinExistence type="inferred from homology"/>
<reference evidence="3 4" key="1">
    <citation type="submission" date="2024-04" db="EMBL/GenBank/DDBJ databases">
        <title>Novel species of the genus Ideonella isolated from streams.</title>
        <authorList>
            <person name="Lu H."/>
        </authorList>
    </citation>
    <scope>NUCLEOTIDE SEQUENCE [LARGE SCALE GENOMIC DNA]</scope>
    <source>
        <strain evidence="3 4">DXS22W</strain>
    </source>
</reference>
<organism evidence="3 4">
    <name type="scientific">Pseudaquabacterium inlustre</name>
    <dbReference type="NCBI Taxonomy" id="2984192"/>
    <lineage>
        <taxon>Bacteria</taxon>
        <taxon>Pseudomonadati</taxon>
        <taxon>Pseudomonadota</taxon>
        <taxon>Betaproteobacteria</taxon>
        <taxon>Burkholderiales</taxon>
        <taxon>Sphaerotilaceae</taxon>
        <taxon>Pseudaquabacterium</taxon>
    </lineage>
</organism>
<dbReference type="PANTHER" id="PTHR13420">
    <property type="entry name" value="UPF0235 PROTEIN C15ORF40"/>
    <property type="match status" value="1"/>
</dbReference>
<dbReference type="InterPro" id="IPR003746">
    <property type="entry name" value="DUF167"/>
</dbReference>
<dbReference type="Proteomes" id="UP001365405">
    <property type="component" value="Unassembled WGS sequence"/>
</dbReference>
<dbReference type="SUPFAM" id="SSF69786">
    <property type="entry name" value="YggU-like"/>
    <property type="match status" value="1"/>
</dbReference>